<reference evidence="10 11" key="1">
    <citation type="submission" date="2019-09" db="EMBL/GenBank/DDBJ databases">
        <title>Taxonomic organization of the family Brucellaceae based on a phylogenomic approach.</title>
        <authorList>
            <person name="Leclercq S."/>
            <person name="Cloeckaert A."/>
            <person name="Zygmunt M.S."/>
        </authorList>
    </citation>
    <scope>NUCLEOTIDE SEQUENCE [LARGE SCALE GENOMIC DNA]</scope>
    <source>
        <strain evidence="10 11">CCUG 34461</strain>
    </source>
</reference>
<accession>A0A6I0DKE9</accession>
<evidence type="ECO:0000313" key="10">
    <source>
        <dbReference type="EMBL" id="KAB2790313.1"/>
    </source>
</evidence>
<evidence type="ECO:0000256" key="4">
    <source>
        <dbReference type="ARBA" id="ARBA00022692"/>
    </source>
</evidence>
<feature type="transmembrane region" description="Helical" evidence="8">
    <location>
        <begin position="230"/>
        <end position="252"/>
    </location>
</feature>
<dbReference type="GO" id="GO:0022857">
    <property type="term" value="F:transmembrane transporter activity"/>
    <property type="evidence" value="ECO:0007669"/>
    <property type="project" value="UniProtKB-UniRule"/>
</dbReference>
<protein>
    <submittedName>
        <fullName evidence="10">TRAP transporter large permease</fullName>
    </submittedName>
</protein>
<evidence type="ECO:0000256" key="6">
    <source>
        <dbReference type="ARBA" id="ARBA00023136"/>
    </source>
</evidence>
<dbReference type="InterPro" id="IPR010656">
    <property type="entry name" value="DctM"/>
</dbReference>
<keyword evidence="5 8" id="KW-1133">Transmembrane helix</keyword>
<feature type="transmembrane region" description="Helical" evidence="8">
    <location>
        <begin position="110"/>
        <end position="132"/>
    </location>
</feature>
<sequence length="448" mass="46603">MLPSVITSLAIGGSLLLIALRVPIAYALLIGAFSGLCMIYGLTPGEGFSWFAAEAPVLAILADVPYRFVHNYEISTIPLYLLLGALAKSSGITTDIFASMRVLIGRLPGGLAISTIFGCGGFSALSGSSVACASVMGRITVPEMIDNGYDRRLAAGTVAVGGTLGSLIPPSVAFLIFAVLAEQSVSRLLLAGLIPGLLTMAGYVLTILVWVKLRPSVAPVVATRSSGRDIFLAIFNLWPATVILGIIVGGILTGAFTIIQSAAISVLIVLLIGIAKGRIGLSETVTALREAVIQSAVIFAMAFGAKLLISLVAVSHLPQDLLALATESGLGPRTMMAVIILALLVMGMFLDPAGILLLMVPVTLPIIDALGFSPIWYAVIFVKLLEIGLVTPPVGLCAYVVQAAVPGSYAVTLRHVFAGIFPFFVLEVVVVALLLALPQLSLFLPSLI</sequence>
<feature type="transmembrane region" description="Helical" evidence="8">
    <location>
        <begin position="258"/>
        <end position="275"/>
    </location>
</feature>
<organism evidence="10 11">
    <name type="scientific">Brucella anthropi</name>
    <name type="common">Ochrobactrum anthropi</name>
    <dbReference type="NCBI Taxonomy" id="529"/>
    <lineage>
        <taxon>Bacteria</taxon>
        <taxon>Pseudomonadati</taxon>
        <taxon>Pseudomonadota</taxon>
        <taxon>Alphaproteobacteria</taxon>
        <taxon>Hyphomicrobiales</taxon>
        <taxon>Brucellaceae</taxon>
        <taxon>Brucella/Ochrobactrum group</taxon>
        <taxon>Brucella</taxon>
    </lineage>
</organism>
<feature type="transmembrane region" description="Helical" evidence="8">
    <location>
        <begin position="376"/>
        <end position="401"/>
    </location>
</feature>
<comment type="function">
    <text evidence="7">Part of the tripartite ATP-independent periplasmic (TRAP) transport system.</text>
</comment>
<feature type="domain" description="TRAP C4-dicarboxylate transport system permease DctM subunit" evidence="9">
    <location>
        <begin position="14"/>
        <end position="440"/>
    </location>
</feature>
<feature type="transmembrane region" description="Helical" evidence="8">
    <location>
        <begin position="80"/>
        <end position="104"/>
    </location>
</feature>
<keyword evidence="3 7" id="KW-0997">Cell inner membrane</keyword>
<keyword evidence="7" id="KW-0813">Transport</keyword>
<feature type="transmembrane region" description="Helical" evidence="8">
    <location>
        <begin position="153"/>
        <end position="181"/>
    </location>
</feature>
<evidence type="ECO:0000259" key="9">
    <source>
        <dbReference type="Pfam" id="PF06808"/>
    </source>
</evidence>
<feature type="transmembrane region" description="Helical" evidence="8">
    <location>
        <begin position="48"/>
        <end position="68"/>
    </location>
</feature>
<dbReference type="InterPro" id="IPR004681">
    <property type="entry name" value="TRAP_DctM"/>
</dbReference>
<feature type="transmembrane region" description="Helical" evidence="8">
    <location>
        <begin position="337"/>
        <end position="364"/>
    </location>
</feature>
<keyword evidence="2" id="KW-1003">Cell membrane</keyword>
<proteinExistence type="predicted"/>
<evidence type="ECO:0000256" key="5">
    <source>
        <dbReference type="ARBA" id="ARBA00022989"/>
    </source>
</evidence>
<evidence type="ECO:0000313" key="11">
    <source>
        <dbReference type="Proteomes" id="UP000441102"/>
    </source>
</evidence>
<feature type="transmembrane region" description="Helical" evidence="8">
    <location>
        <begin position="296"/>
        <end position="317"/>
    </location>
</feature>
<dbReference type="RefSeq" id="WP_151577140.1">
    <property type="nucleotide sequence ID" value="NZ_WBWX01000019.1"/>
</dbReference>
<dbReference type="EMBL" id="WBWX01000019">
    <property type="protein sequence ID" value="KAB2790313.1"/>
    <property type="molecule type" value="Genomic_DNA"/>
</dbReference>
<gene>
    <name evidence="10" type="ORF">F9L06_24895</name>
</gene>
<keyword evidence="6 8" id="KW-0472">Membrane</keyword>
<comment type="caution">
    <text evidence="10">The sequence shown here is derived from an EMBL/GenBank/DDBJ whole genome shotgun (WGS) entry which is preliminary data.</text>
</comment>
<dbReference type="Proteomes" id="UP000441102">
    <property type="component" value="Unassembled WGS sequence"/>
</dbReference>
<evidence type="ECO:0000256" key="1">
    <source>
        <dbReference type="ARBA" id="ARBA00004429"/>
    </source>
</evidence>
<evidence type="ECO:0000256" key="7">
    <source>
        <dbReference type="RuleBase" id="RU369079"/>
    </source>
</evidence>
<name>A0A6I0DKE9_BRUAN</name>
<dbReference type="GO" id="GO:0005886">
    <property type="term" value="C:plasma membrane"/>
    <property type="evidence" value="ECO:0007669"/>
    <property type="project" value="UniProtKB-SubCell"/>
</dbReference>
<dbReference type="PANTHER" id="PTHR33362">
    <property type="entry name" value="SIALIC ACID TRAP TRANSPORTER PERMEASE PROTEIN SIAT-RELATED"/>
    <property type="match status" value="1"/>
</dbReference>
<feature type="transmembrane region" description="Helical" evidence="8">
    <location>
        <begin position="187"/>
        <end position="210"/>
    </location>
</feature>
<comment type="subcellular location">
    <subcellularLocation>
        <location evidence="1 7">Cell inner membrane</location>
        <topology evidence="1 7">Multi-pass membrane protein</topology>
    </subcellularLocation>
</comment>
<evidence type="ECO:0000256" key="2">
    <source>
        <dbReference type="ARBA" id="ARBA00022475"/>
    </source>
</evidence>
<dbReference type="PIRSF" id="PIRSF006066">
    <property type="entry name" value="HI0050"/>
    <property type="match status" value="1"/>
</dbReference>
<dbReference type="Pfam" id="PF06808">
    <property type="entry name" value="DctM"/>
    <property type="match status" value="1"/>
</dbReference>
<keyword evidence="4 8" id="KW-0812">Transmembrane</keyword>
<dbReference type="AlphaFoldDB" id="A0A6I0DKE9"/>
<evidence type="ECO:0000256" key="3">
    <source>
        <dbReference type="ARBA" id="ARBA00022519"/>
    </source>
</evidence>
<evidence type="ECO:0000256" key="8">
    <source>
        <dbReference type="SAM" id="Phobius"/>
    </source>
</evidence>
<dbReference type="PANTHER" id="PTHR33362:SF5">
    <property type="entry name" value="C4-DICARBOXYLATE TRAP TRANSPORTER LARGE PERMEASE PROTEIN DCTM"/>
    <property type="match status" value="1"/>
</dbReference>
<feature type="transmembrane region" description="Helical" evidence="8">
    <location>
        <begin position="413"/>
        <end position="437"/>
    </location>
</feature>